<evidence type="ECO:0000259" key="1">
    <source>
        <dbReference type="Pfam" id="PF01467"/>
    </source>
</evidence>
<dbReference type="GO" id="GO:0000309">
    <property type="term" value="F:nicotinamide-nucleotide adenylyltransferase activity"/>
    <property type="evidence" value="ECO:0007669"/>
    <property type="project" value="TreeGrafter"/>
</dbReference>
<proteinExistence type="predicted"/>
<feature type="domain" description="Cytidyltransferase-like" evidence="1">
    <location>
        <begin position="42"/>
        <end position="233"/>
    </location>
</feature>
<keyword evidence="3" id="KW-1185">Reference proteome</keyword>
<dbReference type="Pfam" id="PF01467">
    <property type="entry name" value="CTP_transf_like"/>
    <property type="match status" value="1"/>
</dbReference>
<evidence type="ECO:0000313" key="2">
    <source>
        <dbReference type="EMBL" id="TID28628.1"/>
    </source>
</evidence>
<sequence length="262" mass="30058">MKLDFYKIVEQFIVNKETFKLIFQNEIKPVINPTTRQILILDSSFNPPHLGHLSVIKQGVIDIKSPGINVSTINYKSILLLFSVHNADKGIADVASYSTRLEMMKEMCDFIDEEMGLACGIGLTNASLFVDKGESICAWVNDQNIEKIFLVGYDTVVRIFDPKYYQNSVDQEMISFFTKSKICVFLRDTGNCDFELQKEYLLKLQQKWGPDKILVTHADHREMKISSSAIRRKLKSGDSSWTEDVIPAIRRLLESKYVKVDR</sequence>
<protein>
    <recommendedName>
        <fullName evidence="1">Cytidyltransferase-like domain-containing protein</fullName>
    </recommendedName>
</protein>
<dbReference type="InterPro" id="IPR004821">
    <property type="entry name" value="Cyt_trans-like"/>
</dbReference>
<reference evidence="2 3" key="1">
    <citation type="journal article" date="2019" name="Front. Genet.">
        <title>Whole-Genome Sequencing of the Opportunistic Yeast Pathogen Candida inconspicua Uncovers Its Hybrid Origin.</title>
        <authorList>
            <person name="Mixao V."/>
            <person name="Hansen A.P."/>
            <person name="Saus E."/>
            <person name="Boekhout T."/>
            <person name="Lass-Florl C."/>
            <person name="Gabaldon T."/>
        </authorList>
    </citation>
    <scope>NUCLEOTIDE SEQUENCE [LARGE SCALE GENOMIC DNA]</scope>
    <source>
        <strain evidence="2 3">CBS 180</strain>
    </source>
</reference>
<dbReference type="GO" id="GO:0005634">
    <property type="term" value="C:nucleus"/>
    <property type="evidence" value="ECO:0007669"/>
    <property type="project" value="TreeGrafter"/>
</dbReference>
<dbReference type="SUPFAM" id="SSF52374">
    <property type="entry name" value="Nucleotidylyl transferase"/>
    <property type="match status" value="1"/>
</dbReference>
<dbReference type="Gene3D" id="3.40.50.620">
    <property type="entry name" value="HUPs"/>
    <property type="match status" value="1"/>
</dbReference>
<dbReference type="STRING" id="52247.A0A4T0X1A9"/>
<dbReference type="GO" id="GO:0005737">
    <property type="term" value="C:cytoplasm"/>
    <property type="evidence" value="ECO:0007669"/>
    <property type="project" value="TreeGrafter"/>
</dbReference>
<name>A0A4T0X1A9_9ASCO</name>
<dbReference type="OrthoDB" id="5591297at2759"/>
<dbReference type="PANTHER" id="PTHR31285">
    <property type="entry name" value="NICOTINAMIDE MONONUCLEOTIDE ADENYLYLTRANSFERASE"/>
    <property type="match status" value="1"/>
</dbReference>
<dbReference type="Proteomes" id="UP000307173">
    <property type="component" value="Unassembled WGS sequence"/>
</dbReference>
<dbReference type="AlphaFoldDB" id="A0A4T0X1A9"/>
<evidence type="ECO:0000313" key="3">
    <source>
        <dbReference type="Proteomes" id="UP000307173"/>
    </source>
</evidence>
<organism evidence="2 3">
    <name type="scientific">Pichia inconspicua</name>
    <dbReference type="NCBI Taxonomy" id="52247"/>
    <lineage>
        <taxon>Eukaryota</taxon>
        <taxon>Fungi</taxon>
        <taxon>Dikarya</taxon>
        <taxon>Ascomycota</taxon>
        <taxon>Saccharomycotina</taxon>
        <taxon>Pichiomycetes</taxon>
        <taxon>Pichiales</taxon>
        <taxon>Pichiaceae</taxon>
        <taxon>Pichia</taxon>
    </lineage>
</organism>
<dbReference type="GO" id="GO:0016887">
    <property type="term" value="F:ATP hydrolysis activity"/>
    <property type="evidence" value="ECO:0007669"/>
    <property type="project" value="TreeGrafter"/>
</dbReference>
<dbReference type="InterPro" id="IPR014729">
    <property type="entry name" value="Rossmann-like_a/b/a_fold"/>
</dbReference>
<accession>A0A4T0X1A9</accession>
<gene>
    <name evidence="2" type="ORF">CANINC_002384</name>
</gene>
<dbReference type="EMBL" id="SELW01000384">
    <property type="protein sequence ID" value="TID28628.1"/>
    <property type="molecule type" value="Genomic_DNA"/>
</dbReference>
<dbReference type="PANTHER" id="PTHR31285:SF0">
    <property type="entry name" value="NICOTINAMIDE MONONUCLEOTIDE ADENYLYLTRANSFERASE"/>
    <property type="match status" value="1"/>
</dbReference>
<comment type="caution">
    <text evidence="2">The sequence shown here is derived from an EMBL/GenBank/DDBJ whole genome shotgun (WGS) entry which is preliminary data.</text>
</comment>